<evidence type="ECO:0000313" key="1">
    <source>
        <dbReference type="EMBL" id="NMA44761.1"/>
    </source>
</evidence>
<dbReference type="AlphaFoldDB" id="A0A7K4C030"/>
<evidence type="ECO:0000313" key="2">
    <source>
        <dbReference type="Proteomes" id="UP000526302"/>
    </source>
</evidence>
<accession>A0A7K4C030</accession>
<reference evidence="1 2" key="1">
    <citation type="journal article" date="2020" name="Biotechnol. Biofuels">
        <title>New insights from the biogas microbiome by comprehensive genome-resolved metagenomics of nearly 1600 species originating from multiple anaerobic digesters.</title>
        <authorList>
            <person name="Campanaro S."/>
            <person name="Treu L."/>
            <person name="Rodriguez-R L.M."/>
            <person name="Kovalovszki A."/>
            <person name="Ziels R.M."/>
            <person name="Maus I."/>
            <person name="Zhu X."/>
            <person name="Kougias P.G."/>
            <person name="Basile A."/>
            <person name="Luo G."/>
            <person name="Schluter A."/>
            <person name="Konstantinidis K.T."/>
            <person name="Angelidaki I."/>
        </authorList>
    </citation>
    <scope>NUCLEOTIDE SEQUENCE [LARGE SCALE GENOMIC DNA]</scope>
    <source>
        <strain evidence="1">AS22ysBPME_79</strain>
    </source>
</reference>
<dbReference type="Proteomes" id="UP000526302">
    <property type="component" value="Unassembled WGS sequence"/>
</dbReference>
<sequence>MKCAITENTNIQSTPKDLVEIHLVRPIKKEKIEWLLNNRAIKKITLSSSCLKRLPKKTQKKIKEKGITISIEKRRGRPIGLSFEKIKEIIELRKDYQSIRDIERITDVPKSTIHYLLKYADRKKIKKGNTVIYLK</sequence>
<proteinExistence type="predicted"/>
<gene>
    <name evidence="1" type="ORF">GX950_03060</name>
</gene>
<protein>
    <submittedName>
        <fullName evidence="1">Uncharacterized protein</fullName>
    </submittedName>
</protein>
<comment type="caution">
    <text evidence="1">The sequence shown here is derived from an EMBL/GenBank/DDBJ whole genome shotgun (WGS) entry which is preliminary data.</text>
</comment>
<name>A0A7K4C030_9ARCH</name>
<organism evidence="1 2">
    <name type="scientific">Candidatus Iainarchaeum sp</name>
    <dbReference type="NCBI Taxonomy" id="3101447"/>
    <lineage>
        <taxon>Archaea</taxon>
        <taxon>Candidatus Iainarchaeota</taxon>
        <taxon>Candidatus Iainarchaeia</taxon>
        <taxon>Candidatus Iainarchaeales</taxon>
        <taxon>Candidatus Iainarchaeaceae</taxon>
        <taxon>Candidatus Iainarchaeum</taxon>
    </lineage>
</organism>
<dbReference type="EMBL" id="JAAZKV010000023">
    <property type="protein sequence ID" value="NMA44761.1"/>
    <property type="molecule type" value="Genomic_DNA"/>
</dbReference>